<accession>A0A9P6UGR9</accession>
<feature type="non-terminal residue" evidence="2">
    <location>
        <position position="88"/>
    </location>
</feature>
<evidence type="ECO:0000313" key="3">
    <source>
        <dbReference type="Proteomes" id="UP000823405"/>
    </source>
</evidence>
<name>A0A9P6UGR9_9FUNG</name>
<proteinExistence type="predicted"/>
<feature type="region of interest" description="Disordered" evidence="1">
    <location>
        <begin position="15"/>
        <end position="73"/>
    </location>
</feature>
<dbReference type="AlphaFoldDB" id="A0A9P6UGR9"/>
<protein>
    <submittedName>
        <fullName evidence="2">Uncharacterized protein</fullName>
    </submittedName>
</protein>
<feature type="compositionally biased region" description="Basic and acidic residues" evidence="1">
    <location>
        <begin position="27"/>
        <end position="41"/>
    </location>
</feature>
<gene>
    <name evidence="2" type="ORF">BGZ97_003155</name>
</gene>
<dbReference type="EMBL" id="JAAAIN010001731">
    <property type="protein sequence ID" value="KAG0300594.1"/>
    <property type="molecule type" value="Genomic_DNA"/>
</dbReference>
<keyword evidence="3" id="KW-1185">Reference proteome</keyword>
<comment type="caution">
    <text evidence="2">The sequence shown here is derived from an EMBL/GenBank/DDBJ whole genome shotgun (WGS) entry which is preliminary data.</text>
</comment>
<evidence type="ECO:0000313" key="2">
    <source>
        <dbReference type="EMBL" id="KAG0300594.1"/>
    </source>
</evidence>
<reference evidence="2" key="1">
    <citation type="journal article" date="2020" name="Fungal Divers.">
        <title>Resolving the Mortierellaceae phylogeny through synthesis of multi-gene phylogenetics and phylogenomics.</title>
        <authorList>
            <person name="Vandepol N."/>
            <person name="Liber J."/>
            <person name="Desiro A."/>
            <person name="Na H."/>
            <person name="Kennedy M."/>
            <person name="Barry K."/>
            <person name="Grigoriev I.V."/>
            <person name="Miller A.N."/>
            <person name="O'Donnell K."/>
            <person name="Stajich J.E."/>
            <person name="Bonito G."/>
        </authorList>
    </citation>
    <scope>NUCLEOTIDE SEQUENCE</scope>
    <source>
        <strain evidence="2">NVP60</strain>
    </source>
</reference>
<evidence type="ECO:0000256" key="1">
    <source>
        <dbReference type="SAM" id="MobiDB-lite"/>
    </source>
</evidence>
<sequence>MIVVTPFISDLVVSSKVHAGDAEPETAGERERELARDRASSEKGVPARAGDRGVSKTEMGSSSSKSERSEISEFDLGRPLRWDWKDVR</sequence>
<organism evidence="2 3">
    <name type="scientific">Linnemannia gamsii</name>
    <dbReference type="NCBI Taxonomy" id="64522"/>
    <lineage>
        <taxon>Eukaryota</taxon>
        <taxon>Fungi</taxon>
        <taxon>Fungi incertae sedis</taxon>
        <taxon>Mucoromycota</taxon>
        <taxon>Mortierellomycotina</taxon>
        <taxon>Mortierellomycetes</taxon>
        <taxon>Mortierellales</taxon>
        <taxon>Mortierellaceae</taxon>
        <taxon>Linnemannia</taxon>
    </lineage>
</organism>
<dbReference type="Proteomes" id="UP000823405">
    <property type="component" value="Unassembled WGS sequence"/>
</dbReference>